<feature type="region of interest" description="Disordered" evidence="7">
    <location>
        <begin position="414"/>
        <end position="448"/>
    </location>
</feature>
<keyword evidence="5" id="KW-0406">Ion transport</keyword>
<proteinExistence type="predicted"/>
<feature type="transmembrane region" description="Helical" evidence="8">
    <location>
        <begin position="320"/>
        <end position="343"/>
    </location>
</feature>
<feature type="transmembrane region" description="Helical" evidence="8">
    <location>
        <begin position="385"/>
        <end position="403"/>
    </location>
</feature>
<dbReference type="EMBL" id="MT633092">
    <property type="protein sequence ID" value="QOP59284.1"/>
    <property type="molecule type" value="Genomic_DNA"/>
</dbReference>
<evidence type="ECO:0000256" key="7">
    <source>
        <dbReference type="SAM" id="MobiDB-lite"/>
    </source>
</evidence>
<feature type="transmembrane region" description="Helical" evidence="8">
    <location>
        <begin position="71"/>
        <end position="91"/>
    </location>
</feature>
<reference evidence="10" key="1">
    <citation type="submission" date="2020-06" db="EMBL/GenBank/DDBJ databases">
        <authorList>
            <person name="Metz J."/>
            <person name="Wang G."/>
        </authorList>
    </citation>
    <scope>NUCLEOTIDE SEQUENCE</scope>
    <source>
        <strain evidence="10">HB-J378</strain>
    </source>
</reference>
<dbReference type="InterPro" id="IPR038770">
    <property type="entry name" value="Na+/solute_symporter_sf"/>
</dbReference>
<dbReference type="GO" id="GO:0016020">
    <property type="term" value="C:membrane"/>
    <property type="evidence" value="ECO:0007669"/>
    <property type="project" value="UniProtKB-SubCell"/>
</dbReference>
<evidence type="ECO:0000256" key="2">
    <source>
        <dbReference type="ARBA" id="ARBA00022448"/>
    </source>
</evidence>
<evidence type="ECO:0000256" key="4">
    <source>
        <dbReference type="ARBA" id="ARBA00022989"/>
    </source>
</evidence>
<evidence type="ECO:0000256" key="6">
    <source>
        <dbReference type="ARBA" id="ARBA00023136"/>
    </source>
</evidence>
<evidence type="ECO:0000256" key="5">
    <source>
        <dbReference type="ARBA" id="ARBA00023065"/>
    </source>
</evidence>
<comment type="subcellular location">
    <subcellularLocation>
        <location evidence="1">Membrane</location>
        <topology evidence="1">Multi-pass membrane protein</topology>
    </subcellularLocation>
</comment>
<dbReference type="GO" id="GO:0015297">
    <property type="term" value="F:antiporter activity"/>
    <property type="evidence" value="ECO:0007669"/>
    <property type="project" value="InterPro"/>
</dbReference>
<feature type="transmembrane region" description="Helical" evidence="8">
    <location>
        <begin position="201"/>
        <end position="219"/>
    </location>
</feature>
<keyword evidence="2" id="KW-0813">Transport</keyword>
<name>A0A7M4CI45_9ACTN</name>
<accession>A0A7M4CI45</accession>
<dbReference type="PANTHER" id="PTHR32468">
    <property type="entry name" value="CATION/H + ANTIPORTER"/>
    <property type="match status" value="1"/>
</dbReference>
<protein>
    <submittedName>
        <fullName evidence="10">Transporter</fullName>
    </submittedName>
</protein>
<feature type="transmembrane region" description="Helical" evidence="8">
    <location>
        <begin position="290"/>
        <end position="308"/>
    </location>
</feature>
<dbReference type="PANTHER" id="PTHR32468:SF0">
    <property type="entry name" value="K(+)_H(+) ANTIPORTER 1"/>
    <property type="match status" value="1"/>
</dbReference>
<dbReference type="Gene3D" id="1.20.1530.20">
    <property type="match status" value="1"/>
</dbReference>
<feature type="transmembrane region" description="Helical" evidence="8">
    <location>
        <begin position="12"/>
        <end position="30"/>
    </location>
</feature>
<evidence type="ECO:0000256" key="8">
    <source>
        <dbReference type="SAM" id="Phobius"/>
    </source>
</evidence>
<evidence type="ECO:0000256" key="1">
    <source>
        <dbReference type="ARBA" id="ARBA00004141"/>
    </source>
</evidence>
<dbReference type="Pfam" id="PF00999">
    <property type="entry name" value="Na_H_Exchanger"/>
    <property type="match status" value="1"/>
</dbReference>
<organism evidence="10">
    <name type="scientific">Nocardiopsis sp</name>
    <dbReference type="NCBI Taxonomy" id="310350"/>
    <lineage>
        <taxon>Bacteria</taxon>
        <taxon>Bacillati</taxon>
        <taxon>Actinomycetota</taxon>
        <taxon>Actinomycetes</taxon>
        <taxon>Streptosporangiales</taxon>
        <taxon>Nocardiopsidaceae</taxon>
        <taxon>Nocardiopsis</taxon>
    </lineage>
</organism>
<keyword evidence="6 8" id="KW-0472">Membrane</keyword>
<keyword evidence="4 8" id="KW-1133">Transmembrane helix</keyword>
<dbReference type="InterPro" id="IPR050794">
    <property type="entry name" value="CPA2_transporter"/>
</dbReference>
<keyword evidence="3 8" id="KW-0812">Transmembrane</keyword>
<feature type="transmembrane region" description="Helical" evidence="8">
    <location>
        <begin position="262"/>
        <end position="278"/>
    </location>
</feature>
<feature type="transmembrane region" description="Helical" evidence="8">
    <location>
        <begin position="355"/>
        <end position="373"/>
    </location>
</feature>
<dbReference type="InterPro" id="IPR006153">
    <property type="entry name" value="Cation/H_exchanger_TM"/>
</dbReference>
<evidence type="ECO:0000259" key="9">
    <source>
        <dbReference type="Pfam" id="PF00999"/>
    </source>
</evidence>
<evidence type="ECO:0000313" key="10">
    <source>
        <dbReference type="EMBL" id="QOP59284.1"/>
    </source>
</evidence>
<feature type="transmembrane region" description="Helical" evidence="8">
    <location>
        <begin position="138"/>
        <end position="160"/>
    </location>
</feature>
<evidence type="ECO:0000256" key="3">
    <source>
        <dbReference type="ARBA" id="ARBA00022692"/>
    </source>
</evidence>
<feature type="transmembrane region" description="Helical" evidence="8">
    <location>
        <begin position="172"/>
        <end position="195"/>
    </location>
</feature>
<feature type="transmembrane region" description="Helical" evidence="8">
    <location>
        <begin position="239"/>
        <end position="256"/>
    </location>
</feature>
<dbReference type="GO" id="GO:1902600">
    <property type="term" value="P:proton transmembrane transport"/>
    <property type="evidence" value="ECO:0007669"/>
    <property type="project" value="InterPro"/>
</dbReference>
<sequence length="448" mass="46823">MESIPTLTAHVFAALAAIVLVASVFGRIAVLLRQPRVVGEMVAGVLMGPSLLGWLLPDVQEALFPAEVRPALYLLSMIGLVFFMFLVGAGIRHGVLDRRSTRGALSVGVVGVVVPLALGVTVAWALADQISDPGTPRLQVSLLLGGALTVTAFPMLARILNERGMQSSRLGAVTLLAASVDDAAAWIVLAVILALAFGGSMAGVAASLVGVAVFTVVMLKLAPRLLAPIARSVERNGHLTPGALAVVVLLILGAAWTTHELGIHFVFGGFIVGISLPASPALRECVRNRLMDMNVGLLLPVFFIYTGLNTDLGGLVSGSALLAVIAITAVAFIGKYLSCLFVMRALGHSWRVASAAGGLMNARGLMVLIFINIGLEHGVLSQDLFSILVLVAVVTTVAALPIYRLSLPDSLEAAERLDTADPDPEPEPATPPREAREKEAETAMANEP</sequence>
<feature type="domain" description="Cation/H+ exchanger transmembrane" evidence="9">
    <location>
        <begin position="21"/>
        <end position="397"/>
    </location>
</feature>
<feature type="transmembrane region" description="Helical" evidence="8">
    <location>
        <begin position="37"/>
        <end position="56"/>
    </location>
</feature>
<dbReference type="AlphaFoldDB" id="A0A7M4CI45"/>
<feature type="transmembrane region" description="Helical" evidence="8">
    <location>
        <begin position="103"/>
        <end position="126"/>
    </location>
</feature>